<reference evidence="9" key="1">
    <citation type="submission" date="2016-09" db="EMBL/GenBank/DDBJ databases">
        <title>Genomics of Clostridium taeniosporum, an organism which forms endospores with ribbon-like appendages.</title>
        <authorList>
            <person name="Walker J.R."/>
        </authorList>
    </citation>
    <scope>NUCLEOTIDE SEQUENCE [LARGE SCALE GENOMIC DNA]</scope>
    <source>
        <strain evidence="9">1/k</strain>
    </source>
</reference>
<dbReference type="PROSITE" id="PS51732">
    <property type="entry name" value="ASN_GLN_ASE_3"/>
    <property type="match status" value="1"/>
</dbReference>
<evidence type="ECO:0000256" key="4">
    <source>
        <dbReference type="PIRSR" id="PIRSR001220-2"/>
    </source>
</evidence>
<comment type="similarity">
    <text evidence="1">Belongs to the asparaginase 1 family.</text>
</comment>
<feature type="active site" evidence="5">
    <location>
        <position position="89"/>
    </location>
</feature>
<protein>
    <submittedName>
        <fullName evidence="8">Asparaginase</fullName>
    </submittedName>
</protein>
<dbReference type="Pfam" id="PF17763">
    <property type="entry name" value="Asparaginase_C"/>
    <property type="match status" value="1"/>
</dbReference>
<dbReference type="PRINTS" id="PR00139">
    <property type="entry name" value="ASNGLNASE"/>
</dbReference>
<evidence type="ECO:0000259" key="6">
    <source>
        <dbReference type="Pfam" id="PF00710"/>
    </source>
</evidence>
<dbReference type="FunFam" id="3.40.50.40:FF:000003">
    <property type="entry name" value="L-asparaginase 2"/>
    <property type="match status" value="1"/>
</dbReference>
<keyword evidence="2" id="KW-0378">Hydrolase</keyword>
<feature type="binding site" evidence="4">
    <location>
        <begin position="89"/>
        <end position="90"/>
    </location>
    <ligand>
        <name>substrate</name>
    </ligand>
</feature>
<gene>
    <name evidence="8" type="ORF">BGI42_05515</name>
</gene>
<dbReference type="InterPro" id="IPR006034">
    <property type="entry name" value="Asparaginase/glutaminase-like"/>
</dbReference>
<dbReference type="InterPro" id="IPR027474">
    <property type="entry name" value="L-asparaginase_N"/>
</dbReference>
<sequence length="333" mass="36696">MKKVAIIFNGGTISMKVDEKIKAAVPSLSGEEIMQMVTGIQGVAEIENYTFSNLPSPHMTPKLMLDLSKLVQKLLDRDDISGVVITHGTDTLEETAYFLDLTLNTDKPVVVTGAMRNSDELGYDGPFNLATAICTTISDSAKNRGVLVCFNGELHSAIEVTKRNSMALNAFSTPNFGPIGIVDNNRVIFYRENCKSTHVKIDDIKKDVALVKCVSGMDSKFIDFVIKNRYKGIVIEGLGRGNVPPLMVAGIERAIENKIPVVIVSRCFEGRVFESYGYLGGGKKLKELGVIFGDILSGQKARIKLLIAVNHNDDLNKIREIFEKDKYEIEKTE</sequence>
<dbReference type="PIRSF" id="PIRSF001220">
    <property type="entry name" value="L-ASNase_gatD"/>
    <property type="match status" value="1"/>
</dbReference>
<dbReference type="STRING" id="394958.BGI42_05515"/>
<dbReference type="Pfam" id="PF00710">
    <property type="entry name" value="Asparaginase"/>
    <property type="match status" value="1"/>
</dbReference>
<dbReference type="InterPro" id="IPR027473">
    <property type="entry name" value="L-asparaginase_C"/>
</dbReference>
<dbReference type="PANTHER" id="PTHR11707:SF28">
    <property type="entry name" value="60 KDA LYSOPHOSPHOLIPASE"/>
    <property type="match status" value="1"/>
</dbReference>
<evidence type="ECO:0000259" key="7">
    <source>
        <dbReference type="Pfam" id="PF17763"/>
    </source>
</evidence>
<evidence type="ECO:0000256" key="5">
    <source>
        <dbReference type="PROSITE-ProRule" id="PRU10100"/>
    </source>
</evidence>
<name>A0A1D7XIP4_9CLOT</name>
<dbReference type="PROSITE" id="PS00917">
    <property type="entry name" value="ASN_GLN_ASE_2"/>
    <property type="match status" value="1"/>
</dbReference>
<evidence type="ECO:0000256" key="3">
    <source>
        <dbReference type="PIRSR" id="PIRSR001220-1"/>
    </source>
</evidence>
<dbReference type="InterPro" id="IPR036152">
    <property type="entry name" value="Asp/glu_Ase-like_sf"/>
</dbReference>
<evidence type="ECO:0000313" key="9">
    <source>
        <dbReference type="Proteomes" id="UP000094652"/>
    </source>
</evidence>
<feature type="domain" description="Asparaginase/glutaminase C-terminal" evidence="7">
    <location>
        <begin position="207"/>
        <end position="322"/>
    </location>
</feature>
<dbReference type="PANTHER" id="PTHR11707">
    <property type="entry name" value="L-ASPARAGINASE"/>
    <property type="match status" value="1"/>
</dbReference>
<evidence type="ECO:0000256" key="1">
    <source>
        <dbReference type="ARBA" id="ARBA00010518"/>
    </source>
</evidence>
<accession>A0A1D7XIP4</accession>
<dbReference type="OrthoDB" id="9788068at2"/>
<dbReference type="InterPro" id="IPR004550">
    <property type="entry name" value="AsnASE_II"/>
</dbReference>
<evidence type="ECO:0000313" key="8">
    <source>
        <dbReference type="EMBL" id="AOR23218.1"/>
    </source>
</evidence>
<dbReference type="Gene3D" id="3.40.50.40">
    <property type="match status" value="1"/>
</dbReference>
<dbReference type="InterPro" id="IPR040919">
    <property type="entry name" value="Asparaginase_C"/>
</dbReference>
<dbReference type="InterPro" id="IPR037152">
    <property type="entry name" value="L-asparaginase_N_sf"/>
</dbReference>
<dbReference type="FunFam" id="3.40.50.1170:FF:000001">
    <property type="entry name" value="L-asparaginase 2"/>
    <property type="match status" value="1"/>
</dbReference>
<dbReference type="EMBL" id="CP017253">
    <property type="protein sequence ID" value="AOR23218.1"/>
    <property type="molecule type" value="Genomic_DNA"/>
</dbReference>
<keyword evidence="9" id="KW-1185">Reference proteome</keyword>
<feature type="active site" description="O-isoaspartyl threonine intermediate" evidence="3">
    <location>
        <position position="12"/>
    </location>
</feature>
<dbReference type="PIRSF" id="PIRSF500176">
    <property type="entry name" value="L_ASNase"/>
    <property type="match status" value="1"/>
</dbReference>
<dbReference type="InterPro" id="IPR027475">
    <property type="entry name" value="Asparaginase/glutaminase_AS2"/>
</dbReference>
<dbReference type="Gene3D" id="3.40.50.1170">
    <property type="entry name" value="L-asparaginase, N-terminal domain"/>
    <property type="match status" value="1"/>
</dbReference>
<evidence type="ECO:0000256" key="2">
    <source>
        <dbReference type="ARBA" id="ARBA00022801"/>
    </source>
</evidence>
<dbReference type="KEGG" id="ctae:BGI42_05515"/>
<dbReference type="CDD" id="cd08964">
    <property type="entry name" value="L-asparaginase_II"/>
    <property type="match status" value="1"/>
</dbReference>
<proteinExistence type="inferred from homology"/>
<dbReference type="RefSeq" id="WP_069679372.1">
    <property type="nucleotide sequence ID" value="NZ_CP017253.2"/>
</dbReference>
<feature type="binding site" evidence="4">
    <location>
        <position position="56"/>
    </location>
    <ligand>
        <name>substrate</name>
    </ligand>
</feature>
<organism evidence="8 9">
    <name type="scientific">Clostridium taeniosporum</name>
    <dbReference type="NCBI Taxonomy" id="394958"/>
    <lineage>
        <taxon>Bacteria</taxon>
        <taxon>Bacillati</taxon>
        <taxon>Bacillota</taxon>
        <taxon>Clostridia</taxon>
        <taxon>Eubacteriales</taxon>
        <taxon>Clostridiaceae</taxon>
        <taxon>Clostridium</taxon>
    </lineage>
</organism>
<dbReference type="SMART" id="SM00870">
    <property type="entry name" value="Asparaginase"/>
    <property type="match status" value="1"/>
</dbReference>
<feature type="domain" description="L-asparaginase N-terminal" evidence="6">
    <location>
        <begin position="3"/>
        <end position="192"/>
    </location>
</feature>
<dbReference type="GO" id="GO:0006528">
    <property type="term" value="P:asparagine metabolic process"/>
    <property type="evidence" value="ECO:0007669"/>
    <property type="project" value="InterPro"/>
</dbReference>
<dbReference type="Proteomes" id="UP000094652">
    <property type="component" value="Chromosome"/>
</dbReference>
<dbReference type="SUPFAM" id="SSF53774">
    <property type="entry name" value="Glutaminase/Asparaginase"/>
    <property type="match status" value="1"/>
</dbReference>
<dbReference type="AlphaFoldDB" id="A0A1D7XIP4"/>
<dbReference type="SFLD" id="SFLDS00057">
    <property type="entry name" value="Glutaminase/Asparaginase"/>
    <property type="match status" value="1"/>
</dbReference>
<dbReference type="GO" id="GO:0004067">
    <property type="term" value="F:asparaginase activity"/>
    <property type="evidence" value="ECO:0007669"/>
    <property type="project" value="UniProtKB-UniRule"/>
</dbReference>